<organism evidence="10 11">
    <name type="scientific">Planococcus shixiaomingii</name>
    <dbReference type="NCBI Taxonomy" id="3058393"/>
    <lineage>
        <taxon>Bacteria</taxon>
        <taxon>Bacillati</taxon>
        <taxon>Bacillota</taxon>
        <taxon>Bacilli</taxon>
        <taxon>Bacillales</taxon>
        <taxon>Caryophanaceae</taxon>
        <taxon>Planococcus</taxon>
    </lineage>
</organism>
<dbReference type="PANTHER" id="PTHR19136:SF81">
    <property type="entry name" value="MOLYBDENUM COFACTOR GUANYLYLTRANSFERASE"/>
    <property type="match status" value="1"/>
</dbReference>
<evidence type="ECO:0000256" key="3">
    <source>
        <dbReference type="ARBA" id="ARBA00022723"/>
    </source>
</evidence>
<dbReference type="PANTHER" id="PTHR19136">
    <property type="entry name" value="MOLYBDENUM COFACTOR GUANYLYLTRANSFERASE"/>
    <property type="match status" value="1"/>
</dbReference>
<keyword evidence="7 8" id="KW-0501">Molybdenum cofactor biosynthesis</keyword>
<comment type="caution">
    <text evidence="8">Lacks conserved residue(s) required for the propagation of feature annotation.</text>
</comment>
<reference evidence="10 11" key="1">
    <citation type="submission" date="2023-06" db="EMBL/GenBank/DDBJ databases">
        <title>Novel species in genus Planococcus.</title>
        <authorList>
            <person name="Ning S."/>
        </authorList>
    </citation>
    <scope>NUCLEOTIDE SEQUENCE [LARGE SCALE GENOMIC DNA]</scope>
    <source>
        <strain evidence="10 11">N028</strain>
    </source>
</reference>
<comment type="subcellular location">
    <subcellularLocation>
        <location evidence="8">Cytoplasm</location>
    </subcellularLocation>
</comment>
<comment type="domain">
    <text evidence="8">The N-terminal domain determines nucleotide recognition and specific binding, while the C-terminal domain determines the specific binding to the target protein.</text>
</comment>
<comment type="cofactor">
    <cofactor evidence="8">
        <name>Mg(2+)</name>
        <dbReference type="ChEBI" id="CHEBI:18420"/>
    </cofactor>
</comment>
<dbReference type="Gene3D" id="3.90.550.10">
    <property type="entry name" value="Spore Coat Polysaccharide Biosynthesis Protein SpsA, Chain A"/>
    <property type="match status" value="1"/>
</dbReference>
<feature type="binding site" evidence="8">
    <location>
        <position position="66"/>
    </location>
    <ligand>
        <name>GTP</name>
        <dbReference type="ChEBI" id="CHEBI:37565"/>
    </ligand>
</feature>
<keyword evidence="2 8" id="KW-0808">Transferase</keyword>
<feature type="binding site" evidence="8">
    <location>
        <position position="20"/>
    </location>
    <ligand>
        <name>GTP</name>
        <dbReference type="ChEBI" id="CHEBI:37565"/>
    </ligand>
</feature>
<evidence type="ECO:0000256" key="6">
    <source>
        <dbReference type="ARBA" id="ARBA00023134"/>
    </source>
</evidence>
<keyword evidence="10" id="KW-0548">Nucleotidyltransferase</keyword>
<evidence type="ECO:0000256" key="1">
    <source>
        <dbReference type="ARBA" id="ARBA00022490"/>
    </source>
</evidence>
<evidence type="ECO:0000256" key="4">
    <source>
        <dbReference type="ARBA" id="ARBA00022741"/>
    </source>
</evidence>
<dbReference type="InterPro" id="IPR013482">
    <property type="entry name" value="Molybde_CF_guanTrfase"/>
</dbReference>
<comment type="similarity">
    <text evidence="8">Belongs to the MobA family.</text>
</comment>
<protein>
    <recommendedName>
        <fullName evidence="8">Probable molybdenum cofactor guanylyltransferase</fullName>
        <shortName evidence="8">MoCo guanylyltransferase</shortName>
        <ecNumber evidence="8">2.7.7.77</ecNumber>
    </recommendedName>
    <alternativeName>
        <fullName evidence="8">GTP:molybdopterin guanylyltransferase</fullName>
    </alternativeName>
    <alternativeName>
        <fullName evidence="8">Mo-MPT guanylyltransferase</fullName>
    </alternativeName>
    <alternativeName>
        <fullName evidence="8">Molybdopterin guanylyltransferase</fullName>
    </alternativeName>
    <alternativeName>
        <fullName evidence="8">Molybdopterin-guanine dinucleotide synthase</fullName>
        <shortName evidence="8">MGD synthase</shortName>
    </alternativeName>
</protein>
<evidence type="ECO:0000313" key="11">
    <source>
        <dbReference type="Proteomes" id="UP001172055"/>
    </source>
</evidence>
<dbReference type="Proteomes" id="UP001172055">
    <property type="component" value="Unassembled WGS sequence"/>
</dbReference>
<dbReference type="GO" id="GO:0061603">
    <property type="term" value="F:molybdenum cofactor guanylyltransferase activity"/>
    <property type="evidence" value="ECO:0007669"/>
    <property type="project" value="UniProtKB-EC"/>
</dbReference>
<evidence type="ECO:0000256" key="7">
    <source>
        <dbReference type="ARBA" id="ARBA00023150"/>
    </source>
</evidence>
<dbReference type="EC" id="2.7.7.77" evidence="8"/>
<dbReference type="SUPFAM" id="SSF53448">
    <property type="entry name" value="Nucleotide-diphospho-sugar transferases"/>
    <property type="match status" value="1"/>
</dbReference>
<gene>
    <name evidence="8" type="primary">mobA</name>
    <name evidence="10" type="ORF">QWY14_10825</name>
</gene>
<comment type="catalytic activity">
    <reaction evidence="8">
        <text>Mo-molybdopterin + GTP + H(+) = Mo-molybdopterin guanine dinucleotide + diphosphate</text>
        <dbReference type="Rhea" id="RHEA:34243"/>
        <dbReference type="ChEBI" id="CHEBI:15378"/>
        <dbReference type="ChEBI" id="CHEBI:33019"/>
        <dbReference type="ChEBI" id="CHEBI:37565"/>
        <dbReference type="ChEBI" id="CHEBI:71302"/>
        <dbReference type="ChEBI" id="CHEBI:71310"/>
        <dbReference type="EC" id="2.7.7.77"/>
    </reaction>
</comment>
<dbReference type="HAMAP" id="MF_00316">
    <property type="entry name" value="MobA"/>
    <property type="match status" value="1"/>
</dbReference>
<keyword evidence="3 8" id="KW-0479">Metal-binding</keyword>
<dbReference type="InterPro" id="IPR025877">
    <property type="entry name" value="MobA-like_NTP_Trfase"/>
</dbReference>
<feature type="binding site" evidence="8">
    <location>
        <position position="97"/>
    </location>
    <ligand>
        <name>Mg(2+)</name>
        <dbReference type="ChEBI" id="CHEBI:18420"/>
    </ligand>
</feature>
<keyword evidence="1 8" id="KW-0963">Cytoplasm</keyword>
<evidence type="ECO:0000256" key="2">
    <source>
        <dbReference type="ARBA" id="ARBA00022679"/>
    </source>
</evidence>
<sequence length="186" mass="20521">MMVIGILLAGGESRRFGSPKAFAQLDGELFYEKAYQALDAVCDRIVIVAHPEIQPRFPAELDVITDLPEFAGEGPLAGILTAMIEKLGDLYVVLPCDMPFVGPAETEKLVSLMDNTKNITAIQTPVEKVPLFSIWKTGLQEALRKELSDGGRRVMVFMEKAGVTWLDSKAINEDPSVFRNINRPDL</sequence>
<keyword evidence="4 8" id="KW-0547">Nucleotide-binding</keyword>
<keyword evidence="5 8" id="KW-0460">Magnesium</keyword>
<name>A0ABT8N334_9BACL</name>
<feature type="binding site" evidence="8">
    <location>
        <position position="97"/>
    </location>
    <ligand>
        <name>GTP</name>
        <dbReference type="ChEBI" id="CHEBI:37565"/>
    </ligand>
</feature>
<proteinExistence type="inferred from homology"/>
<evidence type="ECO:0000313" key="10">
    <source>
        <dbReference type="EMBL" id="MDN7242296.1"/>
    </source>
</evidence>
<evidence type="ECO:0000256" key="8">
    <source>
        <dbReference type="HAMAP-Rule" id="MF_00316"/>
    </source>
</evidence>
<feature type="domain" description="MobA-like NTP transferase" evidence="9">
    <location>
        <begin position="5"/>
        <end position="155"/>
    </location>
</feature>
<feature type="binding site" evidence="8">
    <location>
        <begin position="8"/>
        <end position="10"/>
    </location>
    <ligand>
        <name>GTP</name>
        <dbReference type="ChEBI" id="CHEBI:37565"/>
    </ligand>
</feature>
<keyword evidence="11" id="KW-1185">Reference proteome</keyword>
<keyword evidence="6 8" id="KW-0342">GTP-binding</keyword>
<dbReference type="EMBL" id="JAUJWV010000001">
    <property type="protein sequence ID" value="MDN7242296.1"/>
    <property type="molecule type" value="Genomic_DNA"/>
</dbReference>
<comment type="caution">
    <text evidence="10">The sequence shown here is derived from an EMBL/GenBank/DDBJ whole genome shotgun (WGS) entry which is preliminary data.</text>
</comment>
<accession>A0ABT8N334</accession>
<dbReference type="InterPro" id="IPR029044">
    <property type="entry name" value="Nucleotide-diphossugar_trans"/>
</dbReference>
<dbReference type="Pfam" id="PF12804">
    <property type="entry name" value="NTP_transf_3"/>
    <property type="match status" value="1"/>
</dbReference>
<comment type="function">
    <text evidence="8">Transfers a GMP moiety from GTP to Mo-molybdopterin (Mo-MPT) cofactor (Moco or molybdenum cofactor) to form Mo-molybdopterin guanine dinucleotide (Mo-MGD) cofactor.</text>
</comment>
<dbReference type="CDD" id="cd02503">
    <property type="entry name" value="MobA"/>
    <property type="match status" value="1"/>
</dbReference>
<evidence type="ECO:0000256" key="5">
    <source>
        <dbReference type="ARBA" id="ARBA00022842"/>
    </source>
</evidence>
<evidence type="ECO:0000259" key="9">
    <source>
        <dbReference type="Pfam" id="PF12804"/>
    </source>
</evidence>